<evidence type="ECO:0000256" key="1">
    <source>
        <dbReference type="ARBA" id="ARBA00001970"/>
    </source>
</evidence>
<protein>
    <submittedName>
        <fullName evidence="7">Peroxidase</fullName>
    </submittedName>
</protein>
<name>A0A964T4U8_9HYPH</name>
<keyword evidence="8" id="KW-1185">Reference proteome</keyword>
<gene>
    <name evidence="7" type="ORF">E4O86_11765</name>
</gene>
<keyword evidence="2 7" id="KW-0575">Peroxidase</keyword>
<keyword evidence="5" id="KW-0560">Oxidoreductase</keyword>
<dbReference type="GO" id="GO:0046872">
    <property type="term" value="F:metal ion binding"/>
    <property type="evidence" value="ECO:0007669"/>
    <property type="project" value="UniProtKB-KW"/>
</dbReference>
<accession>A0A964T4U8</accession>
<evidence type="ECO:0000313" key="8">
    <source>
        <dbReference type="Proteomes" id="UP000773614"/>
    </source>
</evidence>
<evidence type="ECO:0000313" key="7">
    <source>
        <dbReference type="EMBL" id="MYZ48384.1"/>
    </source>
</evidence>
<dbReference type="Proteomes" id="UP000773614">
    <property type="component" value="Unassembled WGS sequence"/>
</dbReference>
<evidence type="ECO:0000256" key="5">
    <source>
        <dbReference type="ARBA" id="ARBA00023002"/>
    </source>
</evidence>
<dbReference type="PROSITE" id="PS51404">
    <property type="entry name" value="DYP_PEROXIDASE"/>
    <property type="match status" value="1"/>
</dbReference>
<dbReference type="GO" id="GO:0020037">
    <property type="term" value="F:heme binding"/>
    <property type="evidence" value="ECO:0007669"/>
    <property type="project" value="InterPro"/>
</dbReference>
<keyword evidence="6" id="KW-0408">Iron</keyword>
<comment type="caution">
    <text evidence="7">The sequence shown here is derived from an EMBL/GenBank/DDBJ whole genome shotgun (WGS) entry which is preliminary data.</text>
</comment>
<evidence type="ECO:0000256" key="4">
    <source>
        <dbReference type="ARBA" id="ARBA00022723"/>
    </source>
</evidence>
<keyword evidence="3" id="KW-0349">Heme</keyword>
<evidence type="ECO:0000256" key="3">
    <source>
        <dbReference type="ARBA" id="ARBA00022617"/>
    </source>
</evidence>
<dbReference type="EMBL" id="SPKJ01000036">
    <property type="protein sequence ID" value="MYZ48384.1"/>
    <property type="molecule type" value="Genomic_DNA"/>
</dbReference>
<dbReference type="PANTHER" id="PTHR30521">
    <property type="entry name" value="DEFERROCHELATASE/PEROXIDASE"/>
    <property type="match status" value="1"/>
</dbReference>
<evidence type="ECO:0000256" key="2">
    <source>
        <dbReference type="ARBA" id="ARBA00022559"/>
    </source>
</evidence>
<evidence type="ECO:0000256" key="6">
    <source>
        <dbReference type="ARBA" id="ARBA00023004"/>
    </source>
</evidence>
<dbReference type="SUPFAM" id="SSF54909">
    <property type="entry name" value="Dimeric alpha+beta barrel"/>
    <property type="match status" value="1"/>
</dbReference>
<sequence>MPLELDNADPVDPLTPESLPWSEKLQGNIINGHGRDHTANIFITLPGNVDGAKALVSRLAAGVTSAAKQETERRRFKTLKVPGETFRMLLISATGYRKLGFDEDRLSAAFDDAAQPQVQASFLGGARGAVDALQDPPPAEWEEPFRESDLDLLLIVADDDEQFLLRRCGEVLTSLPDGTLAHVERGEALRTAGGEGIEHFGYVDGRSQPLYTTWDFERDASGNPIRRDGNLVEAGGGGTKEFPPFASLGLVLVPDVLADDAEAFGSYFVFRKLEQNVRGFKLAEQALADALKLPQGERERAGAMAVGRFEDGTPVVVSRADGFIPAKENNFNYGGDGAGLKCPFQAHIRKTNPRGEAPKIDGIPPERDRRITRRGITYGDRPEHPQAAQDISALPSEGVGLLFMCFQSSIPKQFGFMQRFWANSENFLKDGVGLDPLIGQFKPDNQANPPRKAPIKQRWRAEWGGEVKDKAPLRDTHETEFLMNGFVTMKGGEFFFAPSIPFLQSLQAASRSSAREPVAQSEET</sequence>
<dbReference type="PANTHER" id="PTHR30521:SF4">
    <property type="entry name" value="DEFERROCHELATASE"/>
    <property type="match status" value="1"/>
</dbReference>
<comment type="cofactor">
    <cofactor evidence="1">
        <name>heme b</name>
        <dbReference type="ChEBI" id="CHEBI:60344"/>
    </cofactor>
</comment>
<dbReference type="GO" id="GO:0005829">
    <property type="term" value="C:cytosol"/>
    <property type="evidence" value="ECO:0007669"/>
    <property type="project" value="TreeGrafter"/>
</dbReference>
<dbReference type="InterPro" id="IPR006314">
    <property type="entry name" value="Dyp_peroxidase"/>
</dbReference>
<reference evidence="7" key="1">
    <citation type="submission" date="2019-03" db="EMBL/GenBank/DDBJ databases">
        <title>Afifella sp. nov., isolated from activated sludge.</title>
        <authorList>
            <person name="Li Q."/>
            <person name="Liu Y."/>
        </authorList>
    </citation>
    <scope>NUCLEOTIDE SEQUENCE</scope>
    <source>
        <strain evidence="7">L72</strain>
    </source>
</reference>
<dbReference type="GO" id="GO:0004601">
    <property type="term" value="F:peroxidase activity"/>
    <property type="evidence" value="ECO:0007669"/>
    <property type="project" value="UniProtKB-KW"/>
</dbReference>
<dbReference type="InterPro" id="IPR011008">
    <property type="entry name" value="Dimeric_a/b-barrel"/>
</dbReference>
<proteinExistence type="predicted"/>
<dbReference type="RefSeq" id="WP_161140733.1">
    <property type="nucleotide sequence ID" value="NZ_SPKJ01000036.1"/>
</dbReference>
<dbReference type="OrthoDB" id="236246at2"/>
<keyword evidence="4" id="KW-0479">Metal-binding</keyword>
<dbReference type="AlphaFoldDB" id="A0A964T4U8"/>
<organism evidence="7 8">
    <name type="scientific">Propylenella binzhouense</name>
    <dbReference type="NCBI Taxonomy" id="2555902"/>
    <lineage>
        <taxon>Bacteria</taxon>
        <taxon>Pseudomonadati</taxon>
        <taxon>Pseudomonadota</taxon>
        <taxon>Alphaproteobacteria</taxon>
        <taxon>Hyphomicrobiales</taxon>
        <taxon>Propylenellaceae</taxon>
        <taxon>Propylenella</taxon>
    </lineage>
</organism>